<dbReference type="Pfam" id="PF01315">
    <property type="entry name" value="Ald_Xan_dh_C"/>
    <property type="match status" value="1"/>
</dbReference>
<evidence type="ECO:0000259" key="3">
    <source>
        <dbReference type="SMART" id="SM01008"/>
    </source>
</evidence>
<dbReference type="InterPro" id="IPR037165">
    <property type="entry name" value="AldOxase/xan_DH_Mopterin-bd_sf"/>
</dbReference>
<dbReference type="AlphaFoldDB" id="A0A916W0F7"/>
<dbReference type="Gene3D" id="3.30.365.10">
    <property type="entry name" value="Aldehyde oxidase/xanthine dehydrogenase, molybdopterin binding domain"/>
    <property type="match status" value="4"/>
</dbReference>
<proteinExistence type="predicted"/>
<dbReference type="Pfam" id="PF20256">
    <property type="entry name" value="MoCoBD_2"/>
    <property type="match status" value="1"/>
</dbReference>
<dbReference type="InterPro" id="IPR036856">
    <property type="entry name" value="Ald_Oxase/Xan_DH_a/b_sf"/>
</dbReference>
<dbReference type="Pfam" id="PF02738">
    <property type="entry name" value="MoCoBD_1"/>
    <property type="match status" value="1"/>
</dbReference>
<dbReference type="SMART" id="SM01008">
    <property type="entry name" value="Ald_Xan_dh_C"/>
    <property type="match status" value="1"/>
</dbReference>
<keyword evidence="1" id="KW-0500">Molybdenum</keyword>
<dbReference type="Gene3D" id="3.90.1170.50">
    <property type="entry name" value="Aldehyde oxidase/xanthine dehydrogenase, a/b hammerhead"/>
    <property type="match status" value="1"/>
</dbReference>
<gene>
    <name evidence="4" type="ORF">GCM10011385_07280</name>
</gene>
<reference evidence="4" key="1">
    <citation type="journal article" date="2014" name="Int. J. Syst. Evol. Microbiol.">
        <title>Complete genome sequence of Corynebacterium casei LMG S-19264T (=DSM 44701T), isolated from a smear-ripened cheese.</title>
        <authorList>
            <consortium name="US DOE Joint Genome Institute (JGI-PGF)"/>
            <person name="Walter F."/>
            <person name="Albersmeier A."/>
            <person name="Kalinowski J."/>
            <person name="Ruckert C."/>
        </authorList>
    </citation>
    <scope>NUCLEOTIDE SEQUENCE</scope>
    <source>
        <strain evidence="4">CGMCC 1.15320</strain>
    </source>
</reference>
<evidence type="ECO:0000313" key="5">
    <source>
        <dbReference type="Proteomes" id="UP000636264"/>
    </source>
</evidence>
<reference evidence="4" key="2">
    <citation type="submission" date="2020-09" db="EMBL/GenBank/DDBJ databases">
        <authorList>
            <person name="Sun Q."/>
            <person name="Zhou Y."/>
        </authorList>
    </citation>
    <scope>NUCLEOTIDE SEQUENCE</scope>
    <source>
        <strain evidence="4">CGMCC 1.15320</strain>
    </source>
</reference>
<accession>A0A916W0F7</accession>
<dbReference type="SUPFAM" id="SSF54665">
    <property type="entry name" value="CO dehydrogenase molybdoprotein N-domain-like"/>
    <property type="match status" value="1"/>
</dbReference>
<dbReference type="RefSeq" id="WP_188719602.1">
    <property type="nucleotide sequence ID" value="NZ_BMIF01000002.1"/>
</dbReference>
<dbReference type="GO" id="GO:0016491">
    <property type="term" value="F:oxidoreductase activity"/>
    <property type="evidence" value="ECO:0007669"/>
    <property type="project" value="UniProtKB-KW"/>
</dbReference>
<dbReference type="SUPFAM" id="SSF56003">
    <property type="entry name" value="Molybdenum cofactor-binding domain"/>
    <property type="match status" value="1"/>
</dbReference>
<protein>
    <submittedName>
        <fullName evidence="4">Dehydrogenase</fullName>
    </submittedName>
</protein>
<comment type="caution">
    <text evidence="4">The sequence shown here is derived from an EMBL/GenBank/DDBJ whole genome shotgun (WGS) entry which is preliminary data.</text>
</comment>
<evidence type="ECO:0000313" key="4">
    <source>
        <dbReference type="EMBL" id="GGA56329.1"/>
    </source>
</evidence>
<dbReference type="Proteomes" id="UP000636264">
    <property type="component" value="Unassembled WGS sequence"/>
</dbReference>
<keyword evidence="5" id="KW-1185">Reference proteome</keyword>
<evidence type="ECO:0000256" key="2">
    <source>
        <dbReference type="ARBA" id="ARBA00023002"/>
    </source>
</evidence>
<dbReference type="InterPro" id="IPR008274">
    <property type="entry name" value="AldOxase/xan_DH_MoCoBD1"/>
</dbReference>
<dbReference type="InterPro" id="IPR016208">
    <property type="entry name" value="Ald_Oxase/xanthine_DH-like"/>
</dbReference>
<feature type="domain" description="Aldehyde oxidase/xanthine dehydrogenase a/b hammerhead" evidence="3">
    <location>
        <begin position="17"/>
        <end position="132"/>
    </location>
</feature>
<sequence length="772" mass="83673">MTIGARIPRVEDARFLRGEGRYVADLAMPFMVEAYVLRSPYPHAIIRSIDASEALKLEGVEAVFTAADVPADLGPIVCRIPTHGDLSPYLQHPLAQDRVRYVGEPIAVIVAKSRAICEDAAELVEIDFDPLPAITSPYRAIEPNAEPIHEAGNLAGDWGFDLGNVEEALKSAAYTVQESFSVQRHTAMPMETRGLLASYDRGRNLLEVHGATKVVHTNRNMLAGMLGMSEQDIRLVEPDVGGSFGARGEFYPEDFLIPFAAKRLCKPVRWIEDRVEHFGAINHSRDSDFVVTVAADENGIITAFDVKLVTDMGGYIRTHGDVVPSHAAACFPGPYKVRNYRINTKTVMTNKTPTGTYRAPGMFEANFARERAIDRLADKMGLERAELRRRNLIPAEMMPWHVGTESVKRPTIFDSGDYPAVFEKALAGYGWDAPFEREENGWLRGRGLCAFVEPSGLGAFEGVRLEVDQRGNVTIFSGSSNQGQGHETVLAQIVSSIIDVPVEKIAVRHGDTGIITFGGGTYASRTAVLCGEALYNASHGIRDKALKTASAKFNIPVEELELREGAVWQAGKNEPLITLGGIARILMPGNPEFLKPPSDKNIPDHDGLVVTSYIRGVPGGTWAFAVHIADVLVDPRTGETKVEKYFVACDVGRQLNPLIVEGQLIGGVAQGLGGTFLEELTYSEDGQLTTGTFADYMMPNVYNMPPVSTLVLEDVKPEGNVLGVKGVGEIGPSGVAAAIGNAIADALKSNTGLNILPFTPERVLSAVPTVTR</sequence>
<evidence type="ECO:0000256" key="1">
    <source>
        <dbReference type="ARBA" id="ARBA00022505"/>
    </source>
</evidence>
<organism evidence="4 5">
    <name type="scientific">Nitratireductor aestuarii</name>
    <dbReference type="NCBI Taxonomy" id="1735103"/>
    <lineage>
        <taxon>Bacteria</taxon>
        <taxon>Pseudomonadati</taxon>
        <taxon>Pseudomonadota</taxon>
        <taxon>Alphaproteobacteria</taxon>
        <taxon>Hyphomicrobiales</taxon>
        <taxon>Phyllobacteriaceae</taxon>
        <taxon>Nitratireductor</taxon>
    </lineage>
</organism>
<dbReference type="PANTHER" id="PTHR11908:SF132">
    <property type="entry name" value="ALDEHYDE OXIDASE 1-RELATED"/>
    <property type="match status" value="1"/>
</dbReference>
<keyword evidence="2" id="KW-0560">Oxidoreductase</keyword>
<name>A0A916W0F7_9HYPH</name>
<dbReference type="EMBL" id="BMIF01000002">
    <property type="protein sequence ID" value="GGA56329.1"/>
    <property type="molecule type" value="Genomic_DNA"/>
</dbReference>
<dbReference type="InterPro" id="IPR046867">
    <property type="entry name" value="AldOxase/xan_DH_MoCoBD2"/>
</dbReference>
<dbReference type="GO" id="GO:0005506">
    <property type="term" value="F:iron ion binding"/>
    <property type="evidence" value="ECO:0007669"/>
    <property type="project" value="InterPro"/>
</dbReference>
<dbReference type="InterPro" id="IPR000674">
    <property type="entry name" value="Ald_Oxase/Xan_DH_a/b"/>
</dbReference>
<dbReference type="PANTHER" id="PTHR11908">
    <property type="entry name" value="XANTHINE DEHYDROGENASE"/>
    <property type="match status" value="1"/>
</dbReference>